<name>A0A1G8AF71_BACOV</name>
<dbReference type="GO" id="GO:0005737">
    <property type="term" value="C:cytoplasm"/>
    <property type="evidence" value="ECO:0007669"/>
    <property type="project" value="TreeGrafter"/>
</dbReference>
<dbReference type="SUPFAM" id="SSF56731">
    <property type="entry name" value="DNA primase core"/>
    <property type="match status" value="1"/>
</dbReference>
<keyword evidence="3" id="KW-0862">Zinc</keyword>
<dbReference type="SUPFAM" id="SSF57783">
    <property type="entry name" value="Zinc beta-ribbon"/>
    <property type="match status" value="1"/>
</dbReference>
<protein>
    <submittedName>
        <fullName evidence="5">CHC2 zinc finger</fullName>
    </submittedName>
</protein>
<dbReference type="InterPro" id="IPR050219">
    <property type="entry name" value="DnaG_primase"/>
</dbReference>
<dbReference type="InterPro" id="IPR002694">
    <property type="entry name" value="Znf_CHC2"/>
</dbReference>
<keyword evidence="1" id="KW-0479">Metal-binding</keyword>
<dbReference type="GO" id="GO:0003677">
    <property type="term" value="F:DNA binding"/>
    <property type="evidence" value="ECO:0007669"/>
    <property type="project" value="InterPro"/>
</dbReference>
<dbReference type="InterPro" id="IPR036977">
    <property type="entry name" value="DNA_primase_Znf_CHC2"/>
</dbReference>
<feature type="domain" description="Zinc finger CHC2-type" evidence="4">
    <location>
        <begin position="20"/>
        <end position="80"/>
    </location>
</feature>
<sequence>MTIDKIKDISLVEYLTDLGYQAHKKIGSNYWFLSPLHKEATPSFKVNCNTNLWYDFALSRGGNIINLVQRLNPDMTMHQVLVALSNYSETNKSPQQSYQPLSDQRISHEDDTKIDCVKQITNCYLLAYIYNRNINVNVALKYCQEVHYTLASGKTYYGIAFFNMCGGMEVRNKYAKRCIGGKDISLILQTAGQQTMECCVFEGFFDFLAYVTAQLKHDEQLTLPYAMDCIILNSVSNVRKALEVLNDYDTIYCYLDNDTAGRKATEKLKVALNREVRDQSARYRDYNDVNDYLSKHSK</sequence>
<dbReference type="GO" id="GO:0003899">
    <property type="term" value="F:DNA-directed RNA polymerase activity"/>
    <property type="evidence" value="ECO:0007669"/>
    <property type="project" value="InterPro"/>
</dbReference>
<evidence type="ECO:0000256" key="2">
    <source>
        <dbReference type="ARBA" id="ARBA00022771"/>
    </source>
</evidence>
<dbReference type="AlphaFoldDB" id="A0A1G8AF71"/>
<dbReference type="RefSeq" id="WP_074635697.1">
    <property type="nucleotide sequence ID" value="NZ_FNDO01000002.1"/>
</dbReference>
<dbReference type="Pfam" id="PF01807">
    <property type="entry name" value="Zn_ribbon_DnaG"/>
    <property type="match status" value="1"/>
</dbReference>
<dbReference type="CDD" id="cd01029">
    <property type="entry name" value="TOPRIM_primases"/>
    <property type="match status" value="1"/>
</dbReference>
<dbReference type="Proteomes" id="UP000181870">
    <property type="component" value="Unassembled WGS sequence"/>
</dbReference>
<dbReference type="GO" id="GO:0006269">
    <property type="term" value="P:DNA replication, synthesis of primer"/>
    <property type="evidence" value="ECO:0007669"/>
    <property type="project" value="TreeGrafter"/>
</dbReference>
<organism evidence="5 6">
    <name type="scientific">Bacteroides ovatus</name>
    <dbReference type="NCBI Taxonomy" id="28116"/>
    <lineage>
        <taxon>Bacteria</taxon>
        <taxon>Pseudomonadati</taxon>
        <taxon>Bacteroidota</taxon>
        <taxon>Bacteroidia</taxon>
        <taxon>Bacteroidales</taxon>
        <taxon>Bacteroidaceae</taxon>
        <taxon>Bacteroides</taxon>
    </lineage>
</organism>
<accession>A0A1G8AF71</accession>
<dbReference type="EMBL" id="FNDO01000002">
    <property type="protein sequence ID" value="SDH19533.1"/>
    <property type="molecule type" value="Genomic_DNA"/>
</dbReference>
<dbReference type="InterPro" id="IPR034154">
    <property type="entry name" value="TOPRIM_DnaG/twinkle"/>
</dbReference>
<dbReference type="PANTHER" id="PTHR30313">
    <property type="entry name" value="DNA PRIMASE"/>
    <property type="match status" value="1"/>
</dbReference>
<dbReference type="PANTHER" id="PTHR30313:SF2">
    <property type="entry name" value="DNA PRIMASE"/>
    <property type="match status" value="1"/>
</dbReference>
<reference evidence="5 6" key="1">
    <citation type="submission" date="2016-10" db="EMBL/GenBank/DDBJ databases">
        <authorList>
            <person name="de Groot N.N."/>
        </authorList>
    </citation>
    <scope>NUCLEOTIDE SEQUENCE [LARGE SCALE GENOMIC DNA]</scope>
    <source>
        <strain evidence="5 6">NLAE-zl-C57</strain>
    </source>
</reference>
<dbReference type="Gene3D" id="3.90.580.10">
    <property type="entry name" value="Zinc finger, CHC2-type domain"/>
    <property type="match status" value="1"/>
</dbReference>
<proteinExistence type="predicted"/>
<dbReference type="Gene3D" id="3.40.1360.10">
    <property type="match status" value="1"/>
</dbReference>
<evidence type="ECO:0000259" key="4">
    <source>
        <dbReference type="Pfam" id="PF01807"/>
    </source>
</evidence>
<dbReference type="GO" id="GO:0008270">
    <property type="term" value="F:zinc ion binding"/>
    <property type="evidence" value="ECO:0007669"/>
    <property type="project" value="UniProtKB-KW"/>
</dbReference>
<gene>
    <name evidence="5" type="ORF">SAMN05192582_1002156</name>
</gene>
<evidence type="ECO:0000313" key="5">
    <source>
        <dbReference type="EMBL" id="SDH19533.1"/>
    </source>
</evidence>
<evidence type="ECO:0000256" key="3">
    <source>
        <dbReference type="ARBA" id="ARBA00022833"/>
    </source>
</evidence>
<keyword evidence="2" id="KW-0863">Zinc-finger</keyword>
<evidence type="ECO:0000313" key="6">
    <source>
        <dbReference type="Proteomes" id="UP000181870"/>
    </source>
</evidence>
<evidence type="ECO:0000256" key="1">
    <source>
        <dbReference type="ARBA" id="ARBA00022723"/>
    </source>
</evidence>
<dbReference type="Pfam" id="PF13155">
    <property type="entry name" value="Toprim_2"/>
    <property type="match status" value="1"/>
</dbReference>